<dbReference type="OrthoDB" id="10574359at2759"/>
<dbReference type="AlphaFoldDB" id="A0A371H9Z6"/>
<reference evidence="1" key="1">
    <citation type="submission" date="2018-05" db="EMBL/GenBank/DDBJ databases">
        <title>Draft genome of Mucuna pruriens seed.</title>
        <authorList>
            <person name="Nnadi N.E."/>
            <person name="Vos R."/>
            <person name="Hasami M.H."/>
            <person name="Devisetty U.K."/>
            <person name="Aguiy J.C."/>
        </authorList>
    </citation>
    <scope>NUCLEOTIDE SEQUENCE [LARGE SCALE GENOMIC DNA]</scope>
    <source>
        <strain evidence="1">JCA_2017</strain>
    </source>
</reference>
<gene>
    <name evidence="1" type="ORF">CR513_17384</name>
</gene>
<evidence type="ECO:0000313" key="1">
    <source>
        <dbReference type="EMBL" id="RDX99546.1"/>
    </source>
</evidence>
<accession>A0A371H9Z6</accession>
<dbReference type="Proteomes" id="UP000257109">
    <property type="component" value="Unassembled WGS sequence"/>
</dbReference>
<comment type="caution">
    <text evidence="1">The sequence shown here is derived from an EMBL/GenBank/DDBJ whole genome shotgun (WGS) entry which is preliminary data.</text>
</comment>
<proteinExistence type="predicted"/>
<keyword evidence="2" id="KW-1185">Reference proteome</keyword>
<name>A0A371H9Z6_MUCPR</name>
<protein>
    <submittedName>
        <fullName evidence="1">Uncharacterized protein</fullName>
    </submittedName>
</protein>
<dbReference type="EMBL" id="QJKJ01003202">
    <property type="protein sequence ID" value="RDX99546.1"/>
    <property type="molecule type" value="Genomic_DNA"/>
</dbReference>
<sequence>MKLIGEVEELVNIKEPHPFALLSSPQSTMGKPCFLSLNPRPDFSTNIKSLKIKILNNLLNIIITVVIIDKPTLHSKPSMVHNPLPERGSLVPHHSTRTQLILPSIPLLNSTTTRATNSSHGRHKGTNRSLIRIAPYALRQHTPHNFLSHRNRSRGKQKRIVLVETLQPEMAPDPGRIRDLVGSEIQPLHEHHNGVSVEGRLVRHPVPRLSRLVHQNAQIPATHLAALPQVDGLGAATGGVVRLGKWAPNDGSRLVIAVRGQNRSNLNVEERFR</sequence>
<evidence type="ECO:0000313" key="2">
    <source>
        <dbReference type="Proteomes" id="UP000257109"/>
    </source>
</evidence>
<feature type="non-terminal residue" evidence="1">
    <location>
        <position position="1"/>
    </location>
</feature>
<organism evidence="1 2">
    <name type="scientific">Mucuna pruriens</name>
    <name type="common">Velvet bean</name>
    <name type="synonym">Dolichos pruriens</name>
    <dbReference type="NCBI Taxonomy" id="157652"/>
    <lineage>
        <taxon>Eukaryota</taxon>
        <taxon>Viridiplantae</taxon>
        <taxon>Streptophyta</taxon>
        <taxon>Embryophyta</taxon>
        <taxon>Tracheophyta</taxon>
        <taxon>Spermatophyta</taxon>
        <taxon>Magnoliopsida</taxon>
        <taxon>eudicotyledons</taxon>
        <taxon>Gunneridae</taxon>
        <taxon>Pentapetalae</taxon>
        <taxon>rosids</taxon>
        <taxon>fabids</taxon>
        <taxon>Fabales</taxon>
        <taxon>Fabaceae</taxon>
        <taxon>Papilionoideae</taxon>
        <taxon>50 kb inversion clade</taxon>
        <taxon>NPAAA clade</taxon>
        <taxon>indigoferoid/millettioid clade</taxon>
        <taxon>Phaseoleae</taxon>
        <taxon>Mucuna</taxon>
    </lineage>
</organism>